<evidence type="ECO:0000256" key="5">
    <source>
        <dbReference type="ARBA" id="ARBA00022989"/>
    </source>
</evidence>
<gene>
    <name evidence="8" type="ORF">FLO80_04710</name>
</gene>
<keyword evidence="6 7" id="KW-0472">Membrane</keyword>
<dbReference type="InterPro" id="IPR051907">
    <property type="entry name" value="DoxX-like_oxidoreductase"/>
</dbReference>
<keyword evidence="9" id="KW-1185">Reference proteome</keyword>
<evidence type="ECO:0000256" key="4">
    <source>
        <dbReference type="ARBA" id="ARBA00022692"/>
    </source>
</evidence>
<keyword evidence="4 7" id="KW-0812">Transmembrane</keyword>
<name>A0A5A9ZTU6_9RHOB</name>
<evidence type="ECO:0000313" key="8">
    <source>
        <dbReference type="EMBL" id="KAA0920412.1"/>
    </source>
</evidence>
<sequence>MTNALTTAQTLAAPLGRALLSLIFISAGAQKITGYEGTQGYMEMMGVPGSLLPLVILTELGGGLALLLGWQARIVAFLLAGFTLLSGLLFHFLPGLGMEGMEAQTQMISFWKNVSIAGGMLMVVSFGAGAFSLDRVRSGAAA</sequence>
<comment type="subcellular location">
    <subcellularLocation>
        <location evidence="1">Cell membrane</location>
        <topology evidence="1">Multi-pass membrane protein</topology>
    </subcellularLocation>
</comment>
<evidence type="ECO:0000256" key="6">
    <source>
        <dbReference type="ARBA" id="ARBA00023136"/>
    </source>
</evidence>
<dbReference type="EMBL" id="VINQ01000002">
    <property type="protein sequence ID" value="KAA0920412.1"/>
    <property type="molecule type" value="Genomic_DNA"/>
</dbReference>
<reference evidence="8 9" key="1">
    <citation type="submission" date="2019-07" db="EMBL/GenBank/DDBJ databases">
        <title>Aquicoccus porphyridii gen. nov., sp. nov., isolated from a small marine red alga, Porphyridium marinum.</title>
        <authorList>
            <person name="Liu L."/>
        </authorList>
    </citation>
    <scope>NUCLEOTIDE SEQUENCE [LARGE SCALE GENOMIC DNA]</scope>
    <source>
        <strain evidence="8 9">L1 8-17</strain>
    </source>
</reference>
<evidence type="ECO:0000256" key="2">
    <source>
        <dbReference type="ARBA" id="ARBA00006679"/>
    </source>
</evidence>
<accession>A0A5A9ZTU6</accession>
<organism evidence="8 9">
    <name type="scientific">Aquicoccus porphyridii</name>
    <dbReference type="NCBI Taxonomy" id="1852029"/>
    <lineage>
        <taxon>Bacteria</taxon>
        <taxon>Pseudomonadati</taxon>
        <taxon>Pseudomonadota</taxon>
        <taxon>Alphaproteobacteria</taxon>
        <taxon>Rhodobacterales</taxon>
        <taxon>Paracoccaceae</taxon>
        <taxon>Aquicoccus</taxon>
    </lineage>
</organism>
<evidence type="ECO:0000256" key="1">
    <source>
        <dbReference type="ARBA" id="ARBA00004651"/>
    </source>
</evidence>
<dbReference type="RefSeq" id="WP_111363424.1">
    <property type="nucleotide sequence ID" value="NZ_VINQ01000002.1"/>
</dbReference>
<protein>
    <submittedName>
        <fullName evidence="8">DoxX family protein</fullName>
    </submittedName>
</protein>
<keyword evidence="5 7" id="KW-1133">Transmembrane helix</keyword>
<feature type="transmembrane region" description="Helical" evidence="7">
    <location>
        <begin position="45"/>
        <end position="67"/>
    </location>
</feature>
<dbReference type="AlphaFoldDB" id="A0A5A9ZTU6"/>
<feature type="transmembrane region" description="Helical" evidence="7">
    <location>
        <begin position="74"/>
        <end position="94"/>
    </location>
</feature>
<evidence type="ECO:0000256" key="3">
    <source>
        <dbReference type="ARBA" id="ARBA00022475"/>
    </source>
</evidence>
<dbReference type="PANTHER" id="PTHR33452">
    <property type="entry name" value="OXIDOREDUCTASE CATD-RELATED"/>
    <property type="match status" value="1"/>
</dbReference>
<comment type="similarity">
    <text evidence="2">Belongs to the DoxX family.</text>
</comment>
<dbReference type="GO" id="GO:0005886">
    <property type="term" value="C:plasma membrane"/>
    <property type="evidence" value="ECO:0007669"/>
    <property type="project" value="UniProtKB-SubCell"/>
</dbReference>
<proteinExistence type="inferred from homology"/>
<dbReference type="PANTHER" id="PTHR33452:SF1">
    <property type="entry name" value="INNER MEMBRANE PROTEIN YPHA-RELATED"/>
    <property type="match status" value="1"/>
</dbReference>
<evidence type="ECO:0000313" key="9">
    <source>
        <dbReference type="Proteomes" id="UP000325291"/>
    </source>
</evidence>
<dbReference type="InterPro" id="IPR032808">
    <property type="entry name" value="DoxX"/>
</dbReference>
<feature type="transmembrane region" description="Helical" evidence="7">
    <location>
        <begin position="114"/>
        <end position="133"/>
    </location>
</feature>
<evidence type="ECO:0000256" key="7">
    <source>
        <dbReference type="SAM" id="Phobius"/>
    </source>
</evidence>
<dbReference type="Pfam" id="PF07681">
    <property type="entry name" value="DoxX"/>
    <property type="match status" value="1"/>
</dbReference>
<dbReference type="Proteomes" id="UP000325291">
    <property type="component" value="Unassembled WGS sequence"/>
</dbReference>
<comment type="caution">
    <text evidence="8">The sequence shown here is derived from an EMBL/GenBank/DDBJ whole genome shotgun (WGS) entry which is preliminary data.</text>
</comment>
<keyword evidence="3" id="KW-1003">Cell membrane</keyword>